<organism evidence="1 2">
    <name type="scientific">Hyalomma asiaticum</name>
    <name type="common">Tick</name>
    <dbReference type="NCBI Taxonomy" id="266040"/>
    <lineage>
        <taxon>Eukaryota</taxon>
        <taxon>Metazoa</taxon>
        <taxon>Ecdysozoa</taxon>
        <taxon>Arthropoda</taxon>
        <taxon>Chelicerata</taxon>
        <taxon>Arachnida</taxon>
        <taxon>Acari</taxon>
        <taxon>Parasitiformes</taxon>
        <taxon>Ixodida</taxon>
        <taxon>Ixodoidea</taxon>
        <taxon>Ixodidae</taxon>
        <taxon>Hyalomminae</taxon>
        <taxon>Hyalomma</taxon>
    </lineage>
</organism>
<keyword evidence="2" id="KW-1185">Reference proteome</keyword>
<gene>
    <name evidence="1" type="ORF">HPB50_004475</name>
</gene>
<sequence>MAPIGTISLTDFLSTFLFAIVIIFIVTSTDDVVQRVIVGTVATLLVAFRRVFFPEVSRGTPAPHQEDSPVLWRVEQGLTLRLWRDSSHVSPRLLALRYRDAPGGQDARDLVPLGDGDAENEADGADDVRNCFYSGEVVGEPGSKAVVSLCHGMIGRTTTENVVFVCIFLDLEGTPKAYSSFKVAHVTLLSRKSSRGTSVWCVRLSVTIIGPSYPLHARTTMTSTCFLVSLAVPPFFEWY</sequence>
<reference evidence="1" key="1">
    <citation type="submission" date="2020-05" db="EMBL/GenBank/DDBJ databases">
        <title>Large-scale comparative analyses of tick genomes elucidate their genetic diversity and vector capacities.</title>
        <authorList>
            <person name="Jia N."/>
            <person name="Wang J."/>
            <person name="Shi W."/>
            <person name="Du L."/>
            <person name="Sun Y."/>
            <person name="Zhan W."/>
            <person name="Jiang J."/>
            <person name="Wang Q."/>
            <person name="Zhang B."/>
            <person name="Ji P."/>
            <person name="Sakyi L.B."/>
            <person name="Cui X."/>
            <person name="Yuan T."/>
            <person name="Jiang B."/>
            <person name="Yang W."/>
            <person name="Lam T.T.-Y."/>
            <person name="Chang Q."/>
            <person name="Ding S."/>
            <person name="Wang X."/>
            <person name="Zhu J."/>
            <person name="Ruan X."/>
            <person name="Zhao L."/>
            <person name="Wei J."/>
            <person name="Que T."/>
            <person name="Du C."/>
            <person name="Cheng J."/>
            <person name="Dai P."/>
            <person name="Han X."/>
            <person name="Huang E."/>
            <person name="Gao Y."/>
            <person name="Liu J."/>
            <person name="Shao H."/>
            <person name="Ye R."/>
            <person name="Li L."/>
            <person name="Wei W."/>
            <person name="Wang X."/>
            <person name="Wang C."/>
            <person name="Yang T."/>
            <person name="Huo Q."/>
            <person name="Li W."/>
            <person name="Guo W."/>
            <person name="Chen H."/>
            <person name="Zhou L."/>
            <person name="Ni X."/>
            <person name="Tian J."/>
            <person name="Zhou Y."/>
            <person name="Sheng Y."/>
            <person name="Liu T."/>
            <person name="Pan Y."/>
            <person name="Xia L."/>
            <person name="Li J."/>
            <person name="Zhao F."/>
            <person name="Cao W."/>
        </authorList>
    </citation>
    <scope>NUCLEOTIDE SEQUENCE</scope>
    <source>
        <strain evidence="1">Hyas-2018</strain>
    </source>
</reference>
<dbReference type="EMBL" id="CM023489">
    <property type="protein sequence ID" value="KAH6921738.1"/>
    <property type="molecule type" value="Genomic_DNA"/>
</dbReference>
<proteinExistence type="predicted"/>
<dbReference type="Proteomes" id="UP000821845">
    <property type="component" value="Chromosome 9"/>
</dbReference>
<evidence type="ECO:0000313" key="1">
    <source>
        <dbReference type="EMBL" id="KAH6921738.1"/>
    </source>
</evidence>
<accession>A0ACB7RKA0</accession>
<comment type="caution">
    <text evidence="1">The sequence shown here is derived from an EMBL/GenBank/DDBJ whole genome shotgun (WGS) entry which is preliminary data.</text>
</comment>
<protein>
    <submittedName>
        <fullName evidence="1">Uncharacterized protein</fullName>
    </submittedName>
</protein>
<name>A0ACB7RKA0_HYAAI</name>
<evidence type="ECO:0000313" key="2">
    <source>
        <dbReference type="Proteomes" id="UP000821845"/>
    </source>
</evidence>